<protein>
    <submittedName>
        <fullName evidence="2">Uncharacterized protein</fullName>
    </submittedName>
</protein>
<name>A0A7J6MBT7_PERCH</name>
<feature type="chain" id="PRO_5029754045" evidence="1">
    <location>
        <begin position="22"/>
        <end position="140"/>
    </location>
</feature>
<evidence type="ECO:0000313" key="2">
    <source>
        <dbReference type="EMBL" id="KAF4668660.1"/>
    </source>
</evidence>
<evidence type="ECO:0000313" key="3">
    <source>
        <dbReference type="Proteomes" id="UP000591131"/>
    </source>
</evidence>
<evidence type="ECO:0000256" key="1">
    <source>
        <dbReference type="SAM" id="SignalP"/>
    </source>
</evidence>
<gene>
    <name evidence="2" type="ORF">FOL47_002920</name>
</gene>
<dbReference type="Proteomes" id="UP000591131">
    <property type="component" value="Unassembled WGS sequence"/>
</dbReference>
<reference evidence="2 3" key="1">
    <citation type="submission" date="2020-04" db="EMBL/GenBank/DDBJ databases">
        <title>Perkinsus chesapeaki whole genome sequence.</title>
        <authorList>
            <person name="Bogema D.R."/>
        </authorList>
    </citation>
    <scope>NUCLEOTIDE SEQUENCE [LARGE SCALE GENOMIC DNA]</scope>
    <source>
        <strain evidence="2">ATCC PRA-425</strain>
    </source>
</reference>
<keyword evidence="3" id="KW-1185">Reference proteome</keyword>
<comment type="caution">
    <text evidence="2">The sequence shown here is derived from an EMBL/GenBank/DDBJ whole genome shotgun (WGS) entry which is preliminary data.</text>
</comment>
<dbReference type="AlphaFoldDB" id="A0A7J6MBT7"/>
<dbReference type="EMBL" id="JAAPAO010000186">
    <property type="protein sequence ID" value="KAF4668660.1"/>
    <property type="molecule type" value="Genomic_DNA"/>
</dbReference>
<keyword evidence="1" id="KW-0732">Signal</keyword>
<organism evidence="2 3">
    <name type="scientific">Perkinsus chesapeaki</name>
    <name type="common">Clam parasite</name>
    <name type="synonym">Perkinsus andrewsi</name>
    <dbReference type="NCBI Taxonomy" id="330153"/>
    <lineage>
        <taxon>Eukaryota</taxon>
        <taxon>Sar</taxon>
        <taxon>Alveolata</taxon>
        <taxon>Perkinsozoa</taxon>
        <taxon>Perkinsea</taxon>
        <taxon>Perkinsida</taxon>
        <taxon>Perkinsidae</taxon>
        <taxon>Perkinsus</taxon>
    </lineage>
</organism>
<proteinExistence type="predicted"/>
<feature type="signal peptide" evidence="1">
    <location>
        <begin position="1"/>
        <end position="21"/>
    </location>
</feature>
<accession>A0A7J6MBT7</accession>
<sequence>MSPSRIISALLLAFMMVYALGDFPQGKYIGGEVPPKPYLRIEGDFQKSGKVHLSVACGPQRANWDAWFDLVNAGVPRMFRLKDYQTDPKYAKYMSFFTQNCGRGRAYNGDLTVFIVTNAGISVTVKGTSITLYESNTLIK</sequence>